<dbReference type="PANTHER" id="PTHR43798">
    <property type="entry name" value="MONOACYLGLYCEROL LIPASE"/>
    <property type="match status" value="1"/>
</dbReference>
<keyword evidence="1" id="KW-0378">Hydrolase</keyword>
<evidence type="ECO:0000259" key="2">
    <source>
        <dbReference type="Pfam" id="PF12697"/>
    </source>
</evidence>
<dbReference type="Proteomes" id="UP000219072">
    <property type="component" value="Unassembled WGS sequence"/>
</dbReference>
<evidence type="ECO:0000313" key="3">
    <source>
        <dbReference type="EMBL" id="SOD62582.1"/>
    </source>
</evidence>
<name>A0A286DVA1_9ACTN</name>
<sequence>MNGTTGAEPPVTVARRTHGAGPRLLLLHGLAAGESLWDACLPLLPSDCSVWTAQLPWRNGGVEDWARRGDPGGWLRQALDAVPDGPEVVVAHSMAATLLLDVLHREAEEGREPLAERNTRALALVSPFYRASAEEFDWETITYYLNDFHLIMEEGIRVHSAGRFAPDIQRAMGERVRDFVGPYGWMRFFDLYLRTPDLRVDRFDVPCLLLAGERDFAAPPGETLALASALPDARAELLPETGHFPMIENAAAFTHALNAFLAATVASDSRTLEPQR</sequence>
<dbReference type="Gene3D" id="3.40.50.1820">
    <property type="entry name" value="alpha/beta hydrolase"/>
    <property type="match status" value="1"/>
</dbReference>
<gene>
    <name evidence="3" type="ORF">SAMN06297387_106159</name>
</gene>
<dbReference type="Pfam" id="PF12697">
    <property type="entry name" value="Abhydrolase_6"/>
    <property type="match status" value="1"/>
</dbReference>
<dbReference type="PANTHER" id="PTHR43798:SF31">
    <property type="entry name" value="AB HYDROLASE SUPERFAMILY PROTEIN YCLE"/>
    <property type="match status" value="1"/>
</dbReference>
<dbReference type="OrthoDB" id="4027744at2"/>
<dbReference type="EMBL" id="OCNE01000006">
    <property type="protein sequence ID" value="SOD62582.1"/>
    <property type="molecule type" value="Genomic_DNA"/>
</dbReference>
<feature type="domain" description="AB hydrolase-1" evidence="2">
    <location>
        <begin position="24"/>
        <end position="253"/>
    </location>
</feature>
<dbReference type="GO" id="GO:0016020">
    <property type="term" value="C:membrane"/>
    <property type="evidence" value="ECO:0007669"/>
    <property type="project" value="TreeGrafter"/>
</dbReference>
<reference evidence="3 4" key="1">
    <citation type="submission" date="2017-09" db="EMBL/GenBank/DDBJ databases">
        <authorList>
            <person name="Ehlers B."/>
            <person name="Leendertz F.H."/>
        </authorList>
    </citation>
    <scope>NUCLEOTIDE SEQUENCE [LARGE SCALE GENOMIC DNA]</scope>
    <source>
        <strain evidence="3 4">CGMCC 4.7095</strain>
    </source>
</reference>
<evidence type="ECO:0000313" key="4">
    <source>
        <dbReference type="Proteomes" id="UP000219072"/>
    </source>
</evidence>
<dbReference type="GO" id="GO:0016787">
    <property type="term" value="F:hydrolase activity"/>
    <property type="evidence" value="ECO:0007669"/>
    <property type="project" value="UniProtKB-KW"/>
</dbReference>
<dbReference type="InterPro" id="IPR029058">
    <property type="entry name" value="AB_hydrolase_fold"/>
</dbReference>
<protein>
    <submittedName>
        <fullName evidence="3">Pimeloyl-ACP methyl ester carboxylesterase</fullName>
    </submittedName>
</protein>
<dbReference type="SUPFAM" id="SSF53474">
    <property type="entry name" value="alpha/beta-Hydrolases"/>
    <property type="match status" value="1"/>
</dbReference>
<dbReference type="RefSeq" id="WP_097231053.1">
    <property type="nucleotide sequence ID" value="NZ_OCNE01000006.1"/>
</dbReference>
<keyword evidence="4" id="KW-1185">Reference proteome</keyword>
<evidence type="ECO:0000256" key="1">
    <source>
        <dbReference type="ARBA" id="ARBA00022801"/>
    </source>
</evidence>
<dbReference type="AlphaFoldDB" id="A0A286DVA1"/>
<dbReference type="InterPro" id="IPR050266">
    <property type="entry name" value="AB_hydrolase_sf"/>
</dbReference>
<proteinExistence type="predicted"/>
<dbReference type="InterPro" id="IPR000073">
    <property type="entry name" value="AB_hydrolase_1"/>
</dbReference>
<organism evidence="3 4">
    <name type="scientific">Streptomyces zhaozhouensis</name>
    <dbReference type="NCBI Taxonomy" id="1300267"/>
    <lineage>
        <taxon>Bacteria</taxon>
        <taxon>Bacillati</taxon>
        <taxon>Actinomycetota</taxon>
        <taxon>Actinomycetes</taxon>
        <taxon>Kitasatosporales</taxon>
        <taxon>Streptomycetaceae</taxon>
        <taxon>Streptomyces</taxon>
    </lineage>
</organism>
<accession>A0A286DVA1</accession>